<gene>
    <name evidence="2" type="ORF">DCMF_05435</name>
</gene>
<dbReference type="SUPFAM" id="SSF56349">
    <property type="entry name" value="DNA breaking-rejoining enzymes"/>
    <property type="match status" value="1"/>
</dbReference>
<sequence length="130" mass="15236">MNDLTPLEANLSEKRISPKNHLIVKSYFESTEFKNHKETYQEIVKNVILDFFMTLSKDLDMITSSDIFHWLSHFYEENSYQGVDGRFLIIMDLFDFCVERNYIKASPLANIITIGLAKGYPFFKPIRGLK</sequence>
<reference evidence="2 3" key="1">
    <citation type="submission" date="2016-10" db="EMBL/GenBank/DDBJ databases">
        <title>Complete Genome Sequence of Peptococcaceae strain DCMF.</title>
        <authorList>
            <person name="Edwards R.J."/>
            <person name="Holland S.I."/>
            <person name="Deshpande N.P."/>
            <person name="Wong Y.K."/>
            <person name="Ertan H."/>
            <person name="Manefield M."/>
            <person name="Russell T.L."/>
            <person name="Lee M.J."/>
        </authorList>
    </citation>
    <scope>NUCLEOTIDE SEQUENCE [LARGE SCALE GENOMIC DNA]</scope>
    <source>
        <strain evidence="2 3">DCMF</strain>
    </source>
</reference>
<dbReference type="Gene3D" id="1.10.150.130">
    <property type="match status" value="1"/>
</dbReference>
<evidence type="ECO:0000256" key="1">
    <source>
        <dbReference type="ARBA" id="ARBA00023125"/>
    </source>
</evidence>
<proteinExistence type="predicted"/>
<dbReference type="EMBL" id="CP017634">
    <property type="protein sequence ID" value="ATW24305.1"/>
    <property type="molecule type" value="Genomic_DNA"/>
</dbReference>
<dbReference type="KEGG" id="fwa:DCMF_05435"/>
<accession>A0A3G1KQ94</accession>
<keyword evidence="1" id="KW-0238">DNA-binding</keyword>
<dbReference type="AlphaFoldDB" id="A0A3G1KQ94"/>
<protein>
    <submittedName>
        <fullName evidence="2">Uncharacterized protein</fullName>
    </submittedName>
</protein>
<name>A0A3G1KQ94_FORW1</name>
<dbReference type="Proteomes" id="UP000323521">
    <property type="component" value="Chromosome"/>
</dbReference>
<evidence type="ECO:0000313" key="3">
    <source>
        <dbReference type="Proteomes" id="UP000323521"/>
    </source>
</evidence>
<dbReference type="InterPro" id="IPR010998">
    <property type="entry name" value="Integrase_recombinase_N"/>
</dbReference>
<evidence type="ECO:0000313" key="2">
    <source>
        <dbReference type="EMBL" id="ATW24305.1"/>
    </source>
</evidence>
<organism evidence="2 3">
    <name type="scientific">Formimonas warabiya</name>
    <dbReference type="NCBI Taxonomy" id="1761012"/>
    <lineage>
        <taxon>Bacteria</taxon>
        <taxon>Bacillati</taxon>
        <taxon>Bacillota</taxon>
        <taxon>Clostridia</taxon>
        <taxon>Eubacteriales</taxon>
        <taxon>Peptococcaceae</taxon>
        <taxon>Candidatus Formimonas</taxon>
    </lineage>
</organism>
<dbReference type="GO" id="GO:0003677">
    <property type="term" value="F:DNA binding"/>
    <property type="evidence" value="ECO:0007669"/>
    <property type="project" value="UniProtKB-KW"/>
</dbReference>
<dbReference type="InterPro" id="IPR011010">
    <property type="entry name" value="DNA_brk_join_enz"/>
</dbReference>
<keyword evidence="3" id="KW-1185">Reference proteome</keyword>